<dbReference type="Pfam" id="PF08282">
    <property type="entry name" value="Hydrolase_3"/>
    <property type="match status" value="1"/>
</dbReference>
<organism evidence="15 20">
    <name type="scientific">Vibrio metoecus</name>
    <dbReference type="NCBI Taxonomy" id="1481663"/>
    <lineage>
        <taxon>Bacteria</taxon>
        <taxon>Pseudomonadati</taxon>
        <taxon>Pseudomonadota</taxon>
        <taxon>Gammaproteobacteria</taxon>
        <taxon>Vibrionales</taxon>
        <taxon>Vibrionaceae</taxon>
        <taxon>Vibrio</taxon>
    </lineage>
</organism>
<evidence type="ECO:0000256" key="13">
    <source>
        <dbReference type="PIRSR" id="PIRSR006118-2"/>
    </source>
</evidence>
<dbReference type="InterPro" id="IPR036412">
    <property type="entry name" value="HAD-like_sf"/>
</dbReference>
<keyword evidence="8 12" id="KW-0378">Hydrolase</keyword>
<comment type="cofactor">
    <cofactor evidence="2 12 13">
        <name>Mg(2+)</name>
        <dbReference type="ChEBI" id="CHEBI:18420"/>
    </cofactor>
</comment>
<comment type="function">
    <text evidence="12">Catalyzes the hydrolysis of 3-deoxy-D-manno-octulosonate 8-phosphate (KDO 8-P) to 3-deoxy-D-manno-octulosonate (KDO) and inorganic phosphate.</text>
</comment>
<evidence type="ECO:0000313" key="15">
    <source>
        <dbReference type="EMBL" id="KQA24247.1"/>
    </source>
</evidence>
<reference evidence="21" key="4">
    <citation type="submission" date="2017-07" db="EMBL/GenBank/DDBJ databases">
        <authorList>
            <person name="Boucher Y."/>
            <person name="Orata F.D."/>
        </authorList>
    </citation>
    <scope>NUCLEOTIDE SEQUENCE [LARGE SCALE GENOMIC DNA]</scope>
    <source>
        <strain evidence="21">OYP9E10</strain>
    </source>
</reference>
<keyword evidence="10 12" id="KW-0448">Lipopolysaccharide biosynthesis</keyword>
<dbReference type="SFLD" id="SFLDS00003">
    <property type="entry name" value="Haloacid_Dehalogenase"/>
    <property type="match status" value="1"/>
</dbReference>
<evidence type="ECO:0000256" key="4">
    <source>
        <dbReference type="ARBA" id="ARBA00011881"/>
    </source>
</evidence>
<evidence type="ECO:0000256" key="1">
    <source>
        <dbReference type="ARBA" id="ARBA00000898"/>
    </source>
</evidence>
<gene>
    <name evidence="15" type="ORF">AAY55_03380</name>
    <name evidence="17" type="ORF">CGU03_10565</name>
    <name evidence="14" type="ORF">DP83_16000</name>
    <name evidence="16" type="ORF">XV92_06060</name>
</gene>
<evidence type="ECO:0000313" key="14">
    <source>
        <dbReference type="EMBL" id="KDO13890.1"/>
    </source>
</evidence>
<evidence type="ECO:0000256" key="2">
    <source>
        <dbReference type="ARBA" id="ARBA00001946"/>
    </source>
</evidence>
<dbReference type="EC" id="3.1.3.45" evidence="5 12"/>
<evidence type="ECO:0000256" key="5">
    <source>
        <dbReference type="ARBA" id="ARBA00013066"/>
    </source>
</evidence>
<evidence type="ECO:0000313" key="17">
    <source>
        <dbReference type="EMBL" id="PAR20766.1"/>
    </source>
</evidence>
<evidence type="ECO:0000256" key="9">
    <source>
        <dbReference type="ARBA" id="ARBA00022842"/>
    </source>
</evidence>
<evidence type="ECO:0000313" key="20">
    <source>
        <dbReference type="Proteomes" id="UP000053724"/>
    </source>
</evidence>
<dbReference type="NCBIfam" id="TIGR01670">
    <property type="entry name" value="KdsC-phosphatas"/>
    <property type="match status" value="1"/>
</dbReference>
<feature type="binding site" evidence="13">
    <location>
        <position position="122"/>
    </location>
    <ligand>
        <name>Mg(2+)</name>
        <dbReference type="ChEBI" id="CHEBI:18420"/>
    </ligand>
</feature>
<keyword evidence="18" id="KW-1185">Reference proteome</keyword>
<dbReference type="CDD" id="cd01630">
    <property type="entry name" value="HAD_KDO-like"/>
    <property type="match status" value="1"/>
</dbReference>
<comment type="catalytic activity">
    <reaction evidence="1 12">
        <text>3-deoxy-alpha-D-manno-2-octulosonate-8-phosphate + H2O = 3-deoxy-alpha-D-manno-oct-2-ulosonate + phosphate</text>
        <dbReference type="Rhea" id="RHEA:11500"/>
        <dbReference type="ChEBI" id="CHEBI:15377"/>
        <dbReference type="ChEBI" id="CHEBI:43474"/>
        <dbReference type="ChEBI" id="CHEBI:85985"/>
        <dbReference type="ChEBI" id="CHEBI:85986"/>
        <dbReference type="EC" id="3.1.3.45"/>
    </reaction>
</comment>
<evidence type="ECO:0000256" key="7">
    <source>
        <dbReference type="ARBA" id="ARBA00022723"/>
    </source>
</evidence>
<dbReference type="GO" id="GO:0009103">
    <property type="term" value="P:lipopolysaccharide biosynthetic process"/>
    <property type="evidence" value="ECO:0007669"/>
    <property type="project" value="UniProtKB-UniRule"/>
</dbReference>
<dbReference type="InterPro" id="IPR010023">
    <property type="entry name" value="KdsC_fam"/>
</dbReference>
<sequence length="185" mass="20362">MSSTISTLYGEVEPSLLEIAKQIKLLICDVDGVFSDGLIYMGNQGEELKTFHTRDGYGVKALMNAGIEIAIITGRRSQIVENRMKALGISLIYQGQDDKVQAYYDICQKLAIAPEQTGYIGDDLIDWPVMEKVALRVCVADGHPLLAKRANYVTHIKGGHGAVREVCDLILQARDELDVHKGLSL</sequence>
<dbReference type="Proteomes" id="UP000027331">
    <property type="component" value="Unassembled WGS sequence"/>
</dbReference>
<dbReference type="Proteomes" id="UP000050491">
    <property type="component" value="Unassembled WGS sequence"/>
</dbReference>
<reference evidence="14 18" key="1">
    <citation type="submission" date="2014-04" db="EMBL/GenBank/DDBJ databases">
        <title>Vibrio metecus sp. nov., a close relative of Vibrio cholerae isolated from coastal brackish ponds and clinical specimens.</title>
        <authorList>
            <person name="Kirchberger P.C."/>
            <person name="Turnsek M."/>
            <person name="Hunt D.E."/>
            <person name="Haley B.J."/>
            <person name="Colwell R."/>
            <person name="Polz M.F."/>
            <person name="Tarr C.L."/>
            <person name="Boucher Y."/>
        </authorList>
    </citation>
    <scope>NUCLEOTIDE SEQUENCE [LARGE SCALE GENOMIC DNA]</scope>
    <source>
        <strain evidence="14">OP3H</strain>
        <strain evidence="18">PPCK-2014</strain>
    </source>
</reference>
<dbReference type="FunFam" id="3.40.50.1000:FF:000029">
    <property type="entry name" value="3-deoxy-D-manno-octulosonate 8-phosphate phosphatase KdsC"/>
    <property type="match status" value="1"/>
</dbReference>
<dbReference type="GO" id="GO:0008781">
    <property type="term" value="F:N-acylneuraminate cytidylyltransferase activity"/>
    <property type="evidence" value="ECO:0007669"/>
    <property type="project" value="TreeGrafter"/>
</dbReference>
<dbReference type="InterPro" id="IPR050793">
    <property type="entry name" value="CMP-NeuNAc_synthase"/>
</dbReference>
<evidence type="ECO:0000313" key="16">
    <source>
        <dbReference type="EMBL" id="KQB03108.1"/>
    </source>
</evidence>
<comment type="similarity">
    <text evidence="3 12">Belongs to the KdsC family.</text>
</comment>
<evidence type="ECO:0000256" key="3">
    <source>
        <dbReference type="ARBA" id="ARBA00005893"/>
    </source>
</evidence>
<evidence type="ECO:0000313" key="21">
    <source>
        <dbReference type="Proteomes" id="UP000216173"/>
    </source>
</evidence>
<dbReference type="AlphaFoldDB" id="A0A067BAU2"/>
<proteinExistence type="inferred from homology"/>
<evidence type="ECO:0000313" key="19">
    <source>
        <dbReference type="Proteomes" id="UP000050491"/>
    </source>
</evidence>
<dbReference type="Proteomes" id="UP000216173">
    <property type="component" value="Unassembled WGS sequence"/>
</dbReference>
<reference evidence="17" key="3">
    <citation type="submission" date="2017-07" db="EMBL/GenBank/DDBJ databases">
        <authorList>
            <person name="Sun Z.S."/>
            <person name="Albrecht U."/>
            <person name="Echele G."/>
            <person name="Lee C.C."/>
        </authorList>
    </citation>
    <scope>NUCLEOTIDE SEQUENCE [LARGE SCALE GENOMIC DNA]</scope>
    <source>
        <strain evidence="17">OYP9E10</strain>
    </source>
</reference>
<dbReference type="PATRIC" id="fig|1481663.10.peg.1471"/>
<evidence type="ECO:0000256" key="6">
    <source>
        <dbReference type="ARBA" id="ARBA00020092"/>
    </source>
</evidence>
<comment type="caution">
    <text evidence="15">The sequence shown here is derived from an EMBL/GenBank/DDBJ whole genome shotgun (WGS) entry which is preliminary data.</text>
</comment>
<dbReference type="PIRSF" id="PIRSF006118">
    <property type="entry name" value="KDO8-P_Ptase"/>
    <property type="match status" value="1"/>
</dbReference>
<accession>A0A067BAU2</accession>
<name>A0A067BAU2_VIBMT</name>
<dbReference type="Proteomes" id="UP000053724">
    <property type="component" value="Unassembled WGS sequence"/>
</dbReference>
<feature type="binding site" evidence="13">
    <location>
        <position position="31"/>
    </location>
    <ligand>
        <name>substrate</name>
    </ligand>
</feature>
<dbReference type="PANTHER" id="PTHR21485">
    <property type="entry name" value="HAD SUPERFAMILY MEMBERS CMAS AND KDSC"/>
    <property type="match status" value="1"/>
</dbReference>
<dbReference type="EMBL" id="LCUF01000003">
    <property type="protein sequence ID" value="KQA24247.1"/>
    <property type="molecule type" value="Genomic_DNA"/>
</dbReference>
<evidence type="ECO:0000256" key="12">
    <source>
        <dbReference type="PIRNR" id="PIRNR006118"/>
    </source>
</evidence>
<evidence type="ECO:0000256" key="11">
    <source>
        <dbReference type="ARBA" id="ARBA00031051"/>
    </source>
</evidence>
<dbReference type="RefSeq" id="WP_000099416.1">
    <property type="nucleotide sequence ID" value="NZ_ACZT01000021.1"/>
</dbReference>
<dbReference type="GO" id="GO:0046872">
    <property type="term" value="F:metal ion binding"/>
    <property type="evidence" value="ECO:0007669"/>
    <property type="project" value="UniProtKB-UniRule"/>
</dbReference>
<dbReference type="SFLD" id="SFLDG01136">
    <property type="entry name" value="C1.6:_Phosphoserine_Phosphatas"/>
    <property type="match status" value="1"/>
</dbReference>
<protein>
    <recommendedName>
        <fullName evidence="6 12">3-deoxy-D-manno-octulosonate 8-phosphate phosphatase KdsC</fullName>
        <ecNumber evidence="5 12">3.1.3.45</ecNumber>
    </recommendedName>
    <alternativeName>
        <fullName evidence="11 12">KDO 8-P phosphatase</fullName>
    </alternativeName>
</protein>
<dbReference type="EMBL" id="LBGP01000008">
    <property type="protein sequence ID" value="KQB03108.1"/>
    <property type="molecule type" value="Genomic_DNA"/>
</dbReference>
<dbReference type="Gene3D" id="3.40.50.1000">
    <property type="entry name" value="HAD superfamily/HAD-like"/>
    <property type="match status" value="1"/>
</dbReference>
<evidence type="ECO:0000313" key="18">
    <source>
        <dbReference type="Proteomes" id="UP000027331"/>
    </source>
</evidence>
<dbReference type="PANTHER" id="PTHR21485:SF6">
    <property type="entry name" value="N-ACYLNEURAMINATE CYTIDYLYLTRANSFERASE-RELATED"/>
    <property type="match status" value="1"/>
</dbReference>
<dbReference type="NCBIfam" id="NF007019">
    <property type="entry name" value="PRK09484.1"/>
    <property type="match status" value="1"/>
</dbReference>
<comment type="subunit">
    <text evidence="4 12">Homotetramer.</text>
</comment>
<dbReference type="OrthoDB" id="9805604at2"/>
<evidence type="ECO:0000256" key="8">
    <source>
        <dbReference type="ARBA" id="ARBA00022801"/>
    </source>
</evidence>
<dbReference type="EMBL" id="JJMN01000062">
    <property type="protein sequence ID" value="KDO13890.1"/>
    <property type="molecule type" value="Genomic_DNA"/>
</dbReference>
<dbReference type="SUPFAM" id="SSF56784">
    <property type="entry name" value="HAD-like"/>
    <property type="match status" value="1"/>
</dbReference>
<reference evidence="19 20" key="2">
    <citation type="journal article" date="2015" name="Genome Biol. Evol.">
        <title>The Dynamics of Genetic Interactions between Vibrio metoecus and Vibrio cholerae, Two Close Relatives Co-Occurring in the Environment.</title>
        <authorList>
            <person name="Orata F.D."/>
            <person name="Kirchberger P.C."/>
            <person name="Meheust R."/>
            <person name="Barlow E.J."/>
            <person name="Tarr C.L."/>
            <person name="Boucher Y."/>
        </authorList>
    </citation>
    <scope>NUCLEOTIDE SEQUENCE [LARGE SCALE GENOMIC DNA]</scope>
    <source>
        <strain evidence="15 20">08-2459</strain>
        <strain evidence="16 19">YB5B04</strain>
    </source>
</reference>
<dbReference type="SFLD" id="SFLDG01138">
    <property type="entry name" value="C1.6.2:_Deoxy-d-mannose-octulo"/>
    <property type="match status" value="1"/>
</dbReference>
<keyword evidence="7 12" id="KW-0479">Metal-binding</keyword>
<dbReference type="GO" id="GO:0019143">
    <property type="term" value="F:3-deoxy-manno-octulosonate-8-phosphatase activity"/>
    <property type="evidence" value="ECO:0007669"/>
    <property type="project" value="UniProtKB-UniRule"/>
</dbReference>
<keyword evidence="9 12" id="KW-0460">Magnesium</keyword>
<dbReference type="InterPro" id="IPR023214">
    <property type="entry name" value="HAD_sf"/>
</dbReference>
<feature type="binding site" evidence="13">
    <location>
        <position position="29"/>
    </location>
    <ligand>
        <name>Mg(2+)</name>
        <dbReference type="ChEBI" id="CHEBI:18420"/>
    </ligand>
</feature>
<dbReference type="GeneID" id="94012821"/>
<dbReference type="EMBL" id="NMSH01000014">
    <property type="protein sequence ID" value="PAR20766.1"/>
    <property type="molecule type" value="Genomic_DNA"/>
</dbReference>
<evidence type="ECO:0000256" key="10">
    <source>
        <dbReference type="ARBA" id="ARBA00022985"/>
    </source>
</evidence>